<evidence type="ECO:0000259" key="1">
    <source>
        <dbReference type="Pfam" id="PF17921"/>
    </source>
</evidence>
<dbReference type="Pfam" id="PF17921">
    <property type="entry name" value="Integrase_H2C2"/>
    <property type="match status" value="1"/>
</dbReference>
<dbReference type="PANTHER" id="PTHR47266">
    <property type="entry name" value="ENDONUCLEASE-RELATED"/>
    <property type="match status" value="1"/>
</dbReference>
<dbReference type="Proteomes" id="UP001234989">
    <property type="component" value="Chromosome 6"/>
</dbReference>
<dbReference type="AlphaFoldDB" id="A0AAF0R7Q4"/>
<organism evidence="2 3">
    <name type="scientific">Solanum verrucosum</name>
    <dbReference type="NCBI Taxonomy" id="315347"/>
    <lineage>
        <taxon>Eukaryota</taxon>
        <taxon>Viridiplantae</taxon>
        <taxon>Streptophyta</taxon>
        <taxon>Embryophyta</taxon>
        <taxon>Tracheophyta</taxon>
        <taxon>Spermatophyta</taxon>
        <taxon>Magnoliopsida</taxon>
        <taxon>eudicotyledons</taxon>
        <taxon>Gunneridae</taxon>
        <taxon>Pentapetalae</taxon>
        <taxon>asterids</taxon>
        <taxon>lamiids</taxon>
        <taxon>Solanales</taxon>
        <taxon>Solanaceae</taxon>
        <taxon>Solanoideae</taxon>
        <taxon>Solaneae</taxon>
        <taxon>Solanum</taxon>
    </lineage>
</organism>
<gene>
    <name evidence="2" type="ORF">MTR67_026681</name>
</gene>
<dbReference type="EMBL" id="CP133617">
    <property type="protein sequence ID" value="WMV33296.1"/>
    <property type="molecule type" value="Genomic_DNA"/>
</dbReference>
<dbReference type="Gene3D" id="1.10.340.70">
    <property type="match status" value="1"/>
</dbReference>
<proteinExistence type="predicted"/>
<reference evidence="2" key="1">
    <citation type="submission" date="2023-08" db="EMBL/GenBank/DDBJ databases">
        <title>A de novo genome assembly of Solanum verrucosum Schlechtendal, a Mexican diploid species geographically isolated from the other diploid A-genome species in potato relatives.</title>
        <authorList>
            <person name="Hosaka K."/>
        </authorList>
    </citation>
    <scope>NUCLEOTIDE SEQUENCE</scope>
    <source>
        <tissue evidence="2">Young leaves</tissue>
    </source>
</reference>
<protein>
    <recommendedName>
        <fullName evidence="1">Integrase zinc-binding domain-containing protein</fullName>
    </recommendedName>
</protein>
<evidence type="ECO:0000313" key="3">
    <source>
        <dbReference type="Proteomes" id="UP001234989"/>
    </source>
</evidence>
<name>A0AAF0R7Q4_SOLVR</name>
<dbReference type="InterPro" id="IPR052160">
    <property type="entry name" value="Gypsy_RT_Integrase-like"/>
</dbReference>
<feature type="domain" description="Integrase zinc-binding" evidence="1">
    <location>
        <begin position="112"/>
        <end position="167"/>
    </location>
</feature>
<sequence length="174" mass="19988">MVGSLIGLDCVLMEHEKVISYALRRWIDLLKDYDMSVLYHLDKANVVVDALRRLSMGSVAHIEDDVKAKQDLDPIMVELKKSVSKKAIEAFSQGGDGVLRYQCHLCVPNVDELKNHILVEAHSSWYCIHLGATKIYRDLQEVYWWNGMKKDIAEFKAKFPNCQQVKVEHKKSDV</sequence>
<keyword evidence="3" id="KW-1185">Reference proteome</keyword>
<accession>A0AAF0R7Q4</accession>
<dbReference type="InterPro" id="IPR041588">
    <property type="entry name" value="Integrase_H2C2"/>
</dbReference>
<evidence type="ECO:0000313" key="2">
    <source>
        <dbReference type="EMBL" id="WMV33296.1"/>
    </source>
</evidence>